<sequence length="205" mass="23295">MELHMHLSVAFRALDRKWGEPVDLDTSEDLTTSLPAVVDLPTTTFSSEEFLRARRIQKSCLKEKEQRLESADDTFADISSARIPSVFNESCVEEFSGCSEESSGCPEESSGCSYLSSGCTEESSCYPEESTTYTEETSSSLVTEFDTELIRSVEIHFQKCEADCTAILESGLERDTWWNVFRLVKDRAKFFFDKCKKNSERFSRL</sequence>
<dbReference type="AlphaFoldDB" id="A0A2H1V1Y1"/>
<gene>
    <name evidence="1" type="ORF">SFRICE_014870</name>
</gene>
<protein>
    <submittedName>
        <fullName evidence="1">SFRICE_014870</fullName>
    </submittedName>
</protein>
<evidence type="ECO:0000313" key="1">
    <source>
        <dbReference type="EMBL" id="SOQ34853.1"/>
    </source>
</evidence>
<name>A0A2H1V1Y1_SPOFR</name>
<reference evidence="1" key="1">
    <citation type="submission" date="2016-07" db="EMBL/GenBank/DDBJ databases">
        <authorList>
            <person name="Bretaudeau A."/>
        </authorList>
    </citation>
    <scope>NUCLEOTIDE SEQUENCE</scope>
    <source>
        <strain evidence="1">Rice</strain>
        <tissue evidence="1">Whole body</tissue>
    </source>
</reference>
<proteinExistence type="predicted"/>
<accession>A0A2H1V1Y1</accession>
<dbReference type="EMBL" id="ODYU01000320">
    <property type="protein sequence ID" value="SOQ34853.1"/>
    <property type="molecule type" value="Genomic_DNA"/>
</dbReference>
<organism evidence="1">
    <name type="scientific">Spodoptera frugiperda</name>
    <name type="common">Fall armyworm</name>
    <dbReference type="NCBI Taxonomy" id="7108"/>
    <lineage>
        <taxon>Eukaryota</taxon>
        <taxon>Metazoa</taxon>
        <taxon>Ecdysozoa</taxon>
        <taxon>Arthropoda</taxon>
        <taxon>Hexapoda</taxon>
        <taxon>Insecta</taxon>
        <taxon>Pterygota</taxon>
        <taxon>Neoptera</taxon>
        <taxon>Endopterygota</taxon>
        <taxon>Lepidoptera</taxon>
        <taxon>Glossata</taxon>
        <taxon>Ditrysia</taxon>
        <taxon>Noctuoidea</taxon>
        <taxon>Noctuidae</taxon>
        <taxon>Amphipyrinae</taxon>
        <taxon>Spodoptera</taxon>
    </lineage>
</organism>